<protein>
    <recommendedName>
        <fullName evidence="5">DOP1 N-terminal domain-containing protein</fullName>
    </recommendedName>
</protein>
<sequence length="132" mass="14585">MSLEPGRPDVSPVSSGRSSPAPRWTNEYDDSLIQKDPRQFKKYATGVERALALFENTLQEWADYISFLGRLHKAIQSNHGLAVIPAKSVVAKRLAQCLNARLPSGVHQKALEVYSSVFSIIGVCFHGGSLRF</sequence>
<feature type="domain" description="DOP1 N-terminal" evidence="5">
    <location>
        <begin position="39"/>
        <end position="122"/>
    </location>
</feature>
<dbReference type="AlphaFoldDB" id="A0AAV9V8C7"/>
<dbReference type="GO" id="GO:0005829">
    <property type="term" value="C:cytosol"/>
    <property type="evidence" value="ECO:0007669"/>
    <property type="project" value="GOC"/>
</dbReference>
<evidence type="ECO:0000256" key="2">
    <source>
        <dbReference type="ARBA" id="ARBA00022927"/>
    </source>
</evidence>
<accession>A0AAV9V8C7</accession>
<dbReference type="InterPro" id="IPR007249">
    <property type="entry name" value="DOP1_N"/>
</dbReference>
<keyword evidence="2" id="KW-0653">Protein transport</keyword>
<gene>
    <name evidence="6" type="ORF">TWF696_004238</name>
</gene>
<dbReference type="GO" id="GO:0005768">
    <property type="term" value="C:endosome"/>
    <property type="evidence" value="ECO:0007669"/>
    <property type="project" value="TreeGrafter"/>
</dbReference>
<keyword evidence="1" id="KW-0813">Transport</keyword>
<dbReference type="InterPro" id="IPR040314">
    <property type="entry name" value="DOP1"/>
</dbReference>
<dbReference type="GO" id="GO:0005802">
    <property type="term" value="C:trans-Golgi network"/>
    <property type="evidence" value="ECO:0007669"/>
    <property type="project" value="TreeGrafter"/>
</dbReference>
<reference evidence="6 7" key="1">
    <citation type="submission" date="2019-10" db="EMBL/GenBank/DDBJ databases">
        <authorList>
            <person name="Palmer J.M."/>
        </authorList>
    </citation>
    <scope>NUCLEOTIDE SEQUENCE [LARGE SCALE GENOMIC DNA]</scope>
    <source>
        <strain evidence="6 7">TWF696</strain>
    </source>
</reference>
<comment type="similarity">
    <text evidence="3">Belongs to the DOP1 family.</text>
</comment>
<evidence type="ECO:0000256" key="3">
    <source>
        <dbReference type="ARBA" id="ARBA00046326"/>
    </source>
</evidence>
<dbReference type="PANTHER" id="PTHR14042:SF24">
    <property type="entry name" value="PROTEIN DOPEY-1 HOMOLOG"/>
    <property type="match status" value="1"/>
</dbReference>
<evidence type="ECO:0000313" key="7">
    <source>
        <dbReference type="Proteomes" id="UP001375240"/>
    </source>
</evidence>
<dbReference type="Pfam" id="PF04118">
    <property type="entry name" value="Dopey_N"/>
    <property type="match status" value="1"/>
</dbReference>
<name>A0AAV9V8C7_9PEZI</name>
<dbReference type="Proteomes" id="UP001375240">
    <property type="component" value="Unassembled WGS sequence"/>
</dbReference>
<proteinExistence type="inferred from homology"/>
<dbReference type="GO" id="GO:0015031">
    <property type="term" value="P:protein transport"/>
    <property type="evidence" value="ECO:0007669"/>
    <property type="project" value="UniProtKB-KW"/>
</dbReference>
<evidence type="ECO:0000259" key="5">
    <source>
        <dbReference type="Pfam" id="PF04118"/>
    </source>
</evidence>
<evidence type="ECO:0000313" key="6">
    <source>
        <dbReference type="EMBL" id="KAK6355115.1"/>
    </source>
</evidence>
<keyword evidence="7" id="KW-1185">Reference proteome</keyword>
<organism evidence="6 7">
    <name type="scientific">Orbilia brochopaga</name>
    <dbReference type="NCBI Taxonomy" id="3140254"/>
    <lineage>
        <taxon>Eukaryota</taxon>
        <taxon>Fungi</taxon>
        <taxon>Dikarya</taxon>
        <taxon>Ascomycota</taxon>
        <taxon>Pezizomycotina</taxon>
        <taxon>Orbiliomycetes</taxon>
        <taxon>Orbiliales</taxon>
        <taxon>Orbiliaceae</taxon>
        <taxon>Orbilia</taxon>
    </lineage>
</organism>
<dbReference type="PANTHER" id="PTHR14042">
    <property type="entry name" value="DOPEY-RELATED"/>
    <property type="match status" value="1"/>
</dbReference>
<comment type="caution">
    <text evidence="6">The sequence shown here is derived from an EMBL/GenBank/DDBJ whole genome shotgun (WGS) entry which is preliminary data.</text>
</comment>
<dbReference type="GO" id="GO:0006895">
    <property type="term" value="P:Golgi to endosome transport"/>
    <property type="evidence" value="ECO:0007669"/>
    <property type="project" value="InterPro"/>
</dbReference>
<dbReference type="EMBL" id="JAVHNQ010000002">
    <property type="protein sequence ID" value="KAK6355115.1"/>
    <property type="molecule type" value="Genomic_DNA"/>
</dbReference>
<evidence type="ECO:0000256" key="4">
    <source>
        <dbReference type="SAM" id="MobiDB-lite"/>
    </source>
</evidence>
<feature type="region of interest" description="Disordered" evidence="4">
    <location>
        <begin position="1"/>
        <end position="28"/>
    </location>
</feature>
<evidence type="ECO:0000256" key="1">
    <source>
        <dbReference type="ARBA" id="ARBA00022448"/>
    </source>
</evidence>